<dbReference type="EMBL" id="AWWV01012298">
    <property type="protein sequence ID" value="OMO67998.1"/>
    <property type="molecule type" value="Genomic_DNA"/>
</dbReference>
<evidence type="ECO:0000313" key="2">
    <source>
        <dbReference type="Proteomes" id="UP000188268"/>
    </source>
</evidence>
<dbReference type="Gramene" id="OMO67998">
    <property type="protein sequence ID" value="OMO67998"/>
    <property type="gene ID" value="CCACVL1_20146"/>
</dbReference>
<proteinExistence type="predicted"/>
<protein>
    <submittedName>
        <fullName evidence="1">Uncharacterized protein</fullName>
    </submittedName>
</protein>
<dbReference type="Proteomes" id="UP000188268">
    <property type="component" value="Unassembled WGS sequence"/>
</dbReference>
<dbReference type="AlphaFoldDB" id="A0A1R3HC99"/>
<evidence type="ECO:0000313" key="1">
    <source>
        <dbReference type="EMBL" id="OMO67998.1"/>
    </source>
</evidence>
<organism evidence="1 2">
    <name type="scientific">Corchorus capsularis</name>
    <name type="common">Jute</name>
    <dbReference type="NCBI Taxonomy" id="210143"/>
    <lineage>
        <taxon>Eukaryota</taxon>
        <taxon>Viridiplantae</taxon>
        <taxon>Streptophyta</taxon>
        <taxon>Embryophyta</taxon>
        <taxon>Tracheophyta</taxon>
        <taxon>Spermatophyta</taxon>
        <taxon>Magnoliopsida</taxon>
        <taxon>eudicotyledons</taxon>
        <taxon>Gunneridae</taxon>
        <taxon>Pentapetalae</taxon>
        <taxon>rosids</taxon>
        <taxon>malvids</taxon>
        <taxon>Malvales</taxon>
        <taxon>Malvaceae</taxon>
        <taxon>Grewioideae</taxon>
        <taxon>Apeibeae</taxon>
        <taxon>Corchorus</taxon>
    </lineage>
</organism>
<accession>A0A1R3HC99</accession>
<keyword evidence="2" id="KW-1185">Reference proteome</keyword>
<sequence length="128" mass="14313">MLRTGKDPTLLSRGLEMWFINKGHSFPYKAPFIKRAKPLLKRDNTLGAFFDPRLNKSQSPLPEQSPTLGFYCPSPQSQTLTLAFDWPPTQSQILMLASASTSNPDSTMSIAQSSTYDHVQPPTQTHEC</sequence>
<comment type="caution">
    <text evidence="1">The sequence shown here is derived from an EMBL/GenBank/DDBJ whole genome shotgun (WGS) entry which is preliminary data.</text>
</comment>
<name>A0A1R3HC99_COCAP</name>
<gene>
    <name evidence="1" type="ORF">CCACVL1_20146</name>
</gene>
<reference evidence="1 2" key="1">
    <citation type="submission" date="2013-09" db="EMBL/GenBank/DDBJ databases">
        <title>Corchorus capsularis genome sequencing.</title>
        <authorList>
            <person name="Alam M."/>
            <person name="Haque M.S."/>
            <person name="Islam M.S."/>
            <person name="Emdad E.M."/>
            <person name="Islam M.M."/>
            <person name="Ahmed B."/>
            <person name="Halim A."/>
            <person name="Hossen Q.M.M."/>
            <person name="Hossain M.Z."/>
            <person name="Ahmed R."/>
            <person name="Khan M.M."/>
            <person name="Islam R."/>
            <person name="Rashid M.M."/>
            <person name="Khan S.A."/>
            <person name="Rahman M.S."/>
            <person name="Alam M."/>
        </authorList>
    </citation>
    <scope>NUCLEOTIDE SEQUENCE [LARGE SCALE GENOMIC DNA]</scope>
    <source>
        <strain evidence="2">cv. CVL-1</strain>
        <tissue evidence="1">Whole seedling</tissue>
    </source>
</reference>